<organism evidence="2 3">
    <name type="scientific">Yersinia similis</name>
    <dbReference type="NCBI Taxonomy" id="367190"/>
    <lineage>
        <taxon>Bacteria</taxon>
        <taxon>Pseudomonadati</taxon>
        <taxon>Pseudomonadota</taxon>
        <taxon>Gammaproteobacteria</taxon>
        <taxon>Enterobacterales</taxon>
        <taxon>Yersiniaceae</taxon>
        <taxon>Yersinia</taxon>
    </lineage>
</organism>
<gene>
    <name evidence="2" type="ORF">ERS008667_03630</name>
</gene>
<evidence type="ECO:0000313" key="3">
    <source>
        <dbReference type="Proteomes" id="UP000038204"/>
    </source>
</evidence>
<feature type="signal peptide" evidence="1">
    <location>
        <begin position="1"/>
        <end position="27"/>
    </location>
</feature>
<accession>A0A0T9R9T4</accession>
<dbReference type="Proteomes" id="UP000038204">
    <property type="component" value="Unassembled WGS sequence"/>
</dbReference>
<protein>
    <recommendedName>
        <fullName evidence="4">Fimbrial protein</fullName>
    </recommendedName>
</protein>
<keyword evidence="1" id="KW-0732">Signal</keyword>
<dbReference type="AlphaFoldDB" id="A0A0T9R9T4"/>
<evidence type="ECO:0008006" key="4">
    <source>
        <dbReference type="Google" id="ProtNLM"/>
    </source>
</evidence>
<proteinExistence type="predicted"/>
<sequence length="180" mass="18789">MMIRGIKRYAGVSLLFLSMALPPEAGAATSDTATIEVTLINNQPTCSLGFNGSNAASLNYDLGVISDGRKTHAPFTVDITCQGNTPVKTALKAKNQNGSLVAGNDIMVLPIDGNAGSSGPLLWLENNGKSVMLTGNDTDAFCIQTGINNSCHLSPVTEVSTSDPRGQISATIRFDVVYPA</sequence>
<dbReference type="InterPro" id="IPR008966">
    <property type="entry name" value="Adhesion_dom_sf"/>
</dbReference>
<evidence type="ECO:0000256" key="1">
    <source>
        <dbReference type="SAM" id="SignalP"/>
    </source>
</evidence>
<name>A0A0T9R9T4_9GAMM</name>
<reference evidence="2 3" key="1">
    <citation type="submission" date="2015-03" db="EMBL/GenBank/DDBJ databases">
        <authorList>
            <person name="Murphy D."/>
        </authorList>
    </citation>
    <scope>NUCLEOTIDE SEQUENCE [LARGE SCALE GENOMIC DNA]</scope>
    <source>
        <strain evidence="2 3">Y233</strain>
    </source>
</reference>
<feature type="chain" id="PRO_5006696070" description="Fimbrial protein" evidence="1">
    <location>
        <begin position="28"/>
        <end position="180"/>
    </location>
</feature>
<dbReference type="SUPFAM" id="SSF49401">
    <property type="entry name" value="Bacterial adhesins"/>
    <property type="match status" value="1"/>
</dbReference>
<dbReference type="RefSeq" id="WP_049600990.1">
    <property type="nucleotide sequence ID" value="NZ_CPZI01000032.1"/>
</dbReference>
<dbReference type="EMBL" id="CQBK01000035">
    <property type="protein sequence ID" value="CNI52143.1"/>
    <property type="molecule type" value="Genomic_DNA"/>
</dbReference>
<evidence type="ECO:0000313" key="2">
    <source>
        <dbReference type="EMBL" id="CNI52143.1"/>
    </source>
</evidence>